<dbReference type="AlphaFoldDB" id="A0AAV6TXE2"/>
<dbReference type="Pfam" id="PF07258">
    <property type="entry name" value="COMM_domain"/>
    <property type="match status" value="1"/>
</dbReference>
<comment type="caution">
    <text evidence="2">The sequence shown here is derived from an EMBL/GenBank/DDBJ whole genome shotgun (WGS) entry which is preliminary data.</text>
</comment>
<name>A0AAV6TXE2_9ARAC</name>
<dbReference type="PANTHER" id="PTHR16231">
    <property type="entry name" value="COMM DOMAIN-CONTAINING PROTEIN 4-8 FAMILY MEMBER"/>
    <property type="match status" value="1"/>
</dbReference>
<keyword evidence="3" id="KW-1185">Reference proteome</keyword>
<proteinExistence type="predicted"/>
<dbReference type="Pfam" id="PF21672">
    <property type="entry name" value="COMM_HN"/>
    <property type="match status" value="1"/>
</dbReference>
<dbReference type="InterPro" id="IPR017920">
    <property type="entry name" value="COMM"/>
</dbReference>
<feature type="domain" description="COMM" evidence="1">
    <location>
        <begin position="146"/>
        <end position="214"/>
    </location>
</feature>
<dbReference type="GO" id="GO:0033209">
    <property type="term" value="P:tumor necrosis factor-mediated signaling pathway"/>
    <property type="evidence" value="ECO:0007669"/>
    <property type="project" value="TreeGrafter"/>
</dbReference>
<reference evidence="2 3" key="1">
    <citation type="journal article" date="2022" name="Nat. Ecol. Evol.">
        <title>A masculinizing supergene underlies an exaggerated male reproductive morph in a spider.</title>
        <authorList>
            <person name="Hendrickx F."/>
            <person name="De Corte Z."/>
            <person name="Sonet G."/>
            <person name="Van Belleghem S.M."/>
            <person name="Kostlbacher S."/>
            <person name="Vangestel C."/>
        </authorList>
    </citation>
    <scope>NUCLEOTIDE SEQUENCE [LARGE SCALE GENOMIC DNA]</scope>
    <source>
        <strain evidence="2">W744_W776</strain>
    </source>
</reference>
<sequence length="214" mass="24539">MYLPYPTLKNLSASINFLTDYFRKLLTVKMTEVQVFQKLNQELFLELLDTSFKSVTQKLEPSASFSLYKTICSKSGIEFSDLEPKLQNLLKIFRDGVKKNKPLVQLKDELLNLGMADNQVDMFSKQWEKVYSSLVHTTSDTIAINPLLDMEWKFGVSSASSQLNTVGNVFLQIKLEVDQGNGKTKTVCFELQLSEFYSFLHEMERARASLDYLS</sequence>
<evidence type="ECO:0000313" key="2">
    <source>
        <dbReference type="EMBL" id="KAG8175989.1"/>
    </source>
</evidence>
<dbReference type="PROSITE" id="PS51269">
    <property type="entry name" value="COMM"/>
    <property type="match status" value="1"/>
</dbReference>
<accession>A0AAV6TXE2</accession>
<dbReference type="InterPro" id="IPR047155">
    <property type="entry name" value="COMMD4/6/7/8"/>
</dbReference>
<dbReference type="GO" id="GO:0051059">
    <property type="term" value="F:NF-kappaB binding"/>
    <property type="evidence" value="ECO:0007669"/>
    <property type="project" value="TreeGrafter"/>
</dbReference>
<evidence type="ECO:0000259" key="1">
    <source>
        <dbReference type="PROSITE" id="PS51269"/>
    </source>
</evidence>
<dbReference type="Proteomes" id="UP000827092">
    <property type="component" value="Unassembled WGS sequence"/>
</dbReference>
<gene>
    <name evidence="2" type="ORF">JTE90_018055</name>
</gene>
<dbReference type="GO" id="GO:0045892">
    <property type="term" value="P:negative regulation of DNA-templated transcription"/>
    <property type="evidence" value="ECO:0007669"/>
    <property type="project" value="TreeGrafter"/>
</dbReference>
<dbReference type="PANTHER" id="PTHR16231:SF2">
    <property type="entry name" value="COMM DOMAIN-CONTAINING PROTEIN 7"/>
    <property type="match status" value="1"/>
</dbReference>
<protein>
    <recommendedName>
        <fullName evidence="1">COMM domain-containing protein</fullName>
    </recommendedName>
</protein>
<organism evidence="2 3">
    <name type="scientific">Oedothorax gibbosus</name>
    <dbReference type="NCBI Taxonomy" id="931172"/>
    <lineage>
        <taxon>Eukaryota</taxon>
        <taxon>Metazoa</taxon>
        <taxon>Ecdysozoa</taxon>
        <taxon>Arthropoda</taxon>
        <taxon>Chelicerata</taxon>
        <taxon>Arachnida</taxon>
        <taxon>Araneae</taxon>
        <taxon>Araneomorphae</taxon>
        <taxon>Entelegynae</taxon>
        <taxon>Araneoidea</taxon>
        <taxon>Linyphiidae</taxon>
        <taxon>Erigoninae</taxon>
        <taxon>Oedothorax</taxon>
    </lineage>
</organism>
<evidence type="ECO:0000313" key="3">
    <source>
        <dbReference type="Proteomes" id="UP000827092"/>
    </source>
</evidence>
<dbReference type="EMBL" id="JAFNEN010000932">
    <property type="protein sequence ID" value="KAG8175989.1"/>
    <property type="molecule type" value="Genomic_DNA"/>
</dbReference>